<keyword evidence="1" id="KW-0732">Signal</keyword>
<sequence length="344" mass="36820">MGKLLLLLPCAILALCSLASAETGFSTTCVQSDSPTKQQRKWGMKACLSSLAKLSTCADNLKKGTYASTNIGNTVAVFSQSSNVQTLTALEAMHWCQVLVEYCVNGEVQCDSCSTSLYVYQTGSAQTMREVAFNSTGNISQSLKSTHSAELTTLPPRIVDERFTLTGPIQRRKSTLNERAGSCKAPGTSLVSNSFCNLGIVSYSLAESRVWNQKHSSTVIAALNSIISQFQSIAAQTGPVVAPVLSVYASVEDGNAGNLGTLTVTMDTYNGRAWNEVVNTLQASVDPTRDSYLAINAVVGVFGFIKNYIQETRSLQTGYGFDISDLAGNSLFNIFVSKTIEGLN</sequence>
<evidence type="ECO:0000313" key="2">
    <source>
        <dbReference type="EMBL" id="EPE28218.1"/>
    </source>
</evidence>
<reference evidence="2 3" key="1">
    <citation type="journal article" date="2013" name="BMC Genomics">
        <title>Genomics-driven discovery of the pneumocandin biosynthetic gene cluster in the fungus Glarea lozoyensis.</title>
        <authorList>
            <person name="Chen L."/>
            <person name="Yue Q."/>
            <person name="Zhang X."/>
            <person name="Xiang M."/>
            <person name="Wang C."/>
            <person name="Li S."/>
            <person name="Che Y."/>
            <person name="Ortiz-Lopez F.J."/>
            <person name="Bills G.F."/>
            <person name="Liu X."/>
            <person name="An Z."/>
        </authorList>
    </citation>
    <scope>NUCLEOTIDE SEQUENCE [LARGE SCALE GENOMIC DNA]</scope>
    <source>
        <strain evidence="3">ATCC 20868 / MF5171</strain>
    </source>
</reference>
<gene>
    <name evidence="2" type="ORF">GLAREA_09338</name>
</gene>
<proteinExistence type="predicted"/>
<feature type="chain" id="PRO_5004519998" evidence="1">
    <location>
        <begin position="22"/>
        <end position="344"/>
    </location>
</feature>
<feature type="signal peptide" evidence="1">
    <location>
        <begin position="1"/>
        <end position="21"/>
    </location>
</feature>
<accession>S3DP29</accession>
<protein>
    <submittedName>
        <fullName evidence="2">Uncharacterized protein</fullName>
    </submittedName>
</protein>
<dbReference type="HOGENOM" id="CLU_806659_0_0_1"/>
<keyword evidence="3" id="KW-1185">Reference proteome</keyword>
<dbReference type="AlphaFoldDB" id="S3DP29"/>
<dbReference type="KEGG" id="glz:GLAREA_09338"/>
<dbReference type="EMBL" id="KE145368">
    <property type="protein sequence ID" value="EPE28218.1"/>
    <property type="molecule type" value="Genomic_DNA"/>
</dbReference>
<evidence type="ECO:0000313" key="3">
    <source>
        <dbReference type="Proteomes" id="UP000016922"/>
    </source>
</evidence>
<name>S3DP29_GLAL2</name>
<dbReference type="RefSeq" id="XP_008084126.1">
    <property type="nucleotide sequence ID" value="XM_008085935.1"/>
</dbReference>
<dbReference type="GeneID" id="19468386"/>
<organism evidence="2 3">
    <name type="scientific">Glarea lozoyensis (strain ATCC 20868 / MF5171)</name>
    <dbReference type="NCBI Taxonomy" id="1116229"/>
    <lineage>
        <taxon>Eukaryota</taxon>
        <taxon>Fungi</taxon>
        <taxon>Dikarya</taxon>
        <taxon>Ascomycota</taxon>
        <taxon>Pezizomycotina</taxon>
        <taxon>Leotiomycetes</taxon>
        <taxon>Helotiales</taxon>
        <taxon>Helotiaceae</taxon>
        <taxon>Glarea</taxon>
    </lineage>
</organism>
<dbReference type="Proteomes" id="UP000016922">
    <property type="component" value="Unassembled WGS sequence"/>
</dbReference>
<evidence type="ECO:0000256" key="1">
    <source>
        <dbReference type="SAM" id="SignalP"/>
    </source>
</evidence>